<dbReference type="Gene3D" id="3.40.50.1820">
    <property type="entry name" value="alpha/beta hydrolase"/>
    <property type="match status" value="1"/>
</dbReference>
<name>A0A9P1GQM9_9DINO</name>
<dbReference type="InterPro" id="IPR002925">
    <property type="entry name" value="Dienelactn_hydro"/>
</dbReference>
<dbReference type="Pfam" id="PF01738">
    <property type="entry name" value="DLH"/>
    <property type="match status" value="1"/>
</dbReference>
<evidence type="ECO:0000313" key="4">
    <source>
        <dbReference type="EMBL" id="CAL4806586.1"/>
    </source>
</evidence>
<reference evidence="4 5" key="2">
    <citation type="submission" date="2024-05" db="EMBL/GenBank/DDBJ databases">
        <authorList>
            <person name="Chen Y."/>
            <person name="Shah S."/>
            <person name="Dougan E. K."/>
            <person name="Thang M."/>
            <person name="Chan C."/>
        </authorList>
    </citation>
    <scope>NUCLEOTIDE SEQUENCE [LARGE SCALE GENOMIC DNA]</scope>
</reference>
<dbReference type="EMBL" id="CAMXCT010006740">
    <property type="protein sequence ID" value="CAI4019274.1"/>
    <property type="molecule type" value="Genomic_DNA"/>
</dbReference>
<gene>
    <name evidence="3" type="ORF">C1SCF055_LOCUS43785</name>
</gene>
<dbReference type="GO" id="GO:0016787">
    <property type="term" value="F:hydrolase activity"/>
    <property type="evidence" value="ECO:0007669"/>
    <property type="project" value="InterPro"/>
</dbReference>
<feature type="domain" description="Dienelactone hydrolase" evidence="2">
    <location>
        <begin position="111"/>
        <end position="316"/>
    </location>
</feature>
<dbReference type="Proteomes" id="UP001152797">
    <property type="component" value="Unassembled WGS sequence"/>
</dbReference>
<dbReference type="PANTHER" id="PTHR17630:SF44">
    <property type="entry name" value="PROTEIN AIM2"/>
    <property type="match status" value="1"/>
</dbReference>
<dbReference type="InterPro" id="IPR029058">
    <property type="entry name" value="AB_hydrolase_fold"/>
</dbReference>
<dbReference type="PANTHER" id="PTHR17630">
    <property type="entry name" value="DIENELACTONE HYDROLASE"/>
    <property type="match status" value="1"/>
</dbReference>
<protein>
    <submittedName>
        <fullName evidence="4">Uncharacterized AIM2 family protein C30D10.14</fullName>
    </submittedName>
</protein>
<dbReference type="AlphaFoldDB" id="A0A9P1GQM9"/>
<evidence type="ECO:0000313" key="5">
    <source>
        <dbReference type="Proteomes" id="UP001152797"/>
    </source>
</evidence>
<accession>A0A9P1GQM9</accession>
<dbReference type="EMBL" id="CAMXCT020006740">
    <property type="protein sequence ID" value="CAL1172649.1"/>
    <property type="molecule type" value="Genomic_DNA"/>
</dbReference>
<proteinExistence type="predicted"/>
<dbReference type="EMBL" id="CAMXCT030006740">
    <property type="protein sequence ID" value="CAL4806586.1"/>
    <property type="molecule type" value="Genomic_DNA"/>
</dbReference>
<evidence type="ECO:0000259" key="2">
    <source>
        <dbReference type="Pfam" id="PF01738"/>
    </source>
</evidence>
<organism evidence="3">
    <name type="scientific">Cladocopium goreaui</name>
    <dbReference type="NCBI Taxonomy" id="2562237"/>
    <lineage>
        <taxon>Eukaryota</taxon>
        <taxon>Sar</taxon>
        <taxon>Alveolata</taxon>
        <taxon>Dinophyceae</taxon>
        <taxon>Suessiales</taxon>
        <taxon>Symbiodiniaceae</taxon>
        <taxon>Cladocopium</taxon>
    </lineage>
</organism>
<dbReference type="OrthoDB" id="17560at2759"/>
<evidence type="ECO:0000313" key="3">
    <source>
        <dbReference type="EMBL" id="CAI4019274.1"/>
    </source>
</evidence>
<feature type="transmembrane region" description="Helical" evidence="1">
    <location>
        <begin position="45"/>
        <end position="71"/>
    </location>
</feature>
<sequence>MFRFRKSLLPFHGAMAVRLWGAITGWDTMAQHGIPDSLQQGRGDWRSWPSLAVGAGGILALGALGSLGSMVRARRTQRRPKCCPPGALGATTCRRAESSLRGDVETLPGGLDAYVVGKGNKRAVLVAGDIFGIHQGRHKEICDVLADEGFLVILPDFFHGAPKERSGGFLQNLQQALSLWTPLNTPWSRVERDLSQAVLPYLEQQGCPLERCALLGFCWGAWLVCHACSAWPDFCCAAMAHPSVHTMAMRWGEDQEELLRKVKVPQLVLSSKDEPGDWKPGGKAEEVFNKNSAGHVFKEFGSMSHGFVTRGDLKDGNTQVEVARAMEYITGFLCKHTPREIL</sequence>
<dbReference type="SUPFAM" id="SSF53474">
    <property type="entry name" value="alpha/beta-Hydrolases"/>
    <property type="match status" value="1"/>
</dbReference>
<keyword evidence="1" id="KW-0812">Transmembrane</keyword>
<keyword evidence="1" id="KW-0472">Membrane</keyword>
<evidence type="ECO:0000256" key="1">
    <source>
        <dbReference type="SAM" id="Phobius"/>
    </source>
</evidence>
<reference evidence="3" key="1">
    <citation type="submission" date="2022-10" db="EMBL/GenBank/DDBJ databases">
        <authorList>
            <person name="Chen Y."/>
            <person name="Dougan E. K."/>
            <person name="Chan C."/>
            <person name="Rhodes N."/>
            <person name="Thang M."/>
        </authorList>
    </citation>
    <scope>NUCLEOTIDE SEQUENCE</scope>
</reference>
<comment type="caution">
    <text evidence="3">The sequence shown here is derived from an EMBL/GenBank/DDBJ whole genome shotgun (WGS) entry which is preliminary data.</text>
</comment>
<keyword evidence="5" id="KW-1185">Reference proteome</keyword>
<keyword evidence="1" id="KW-1133">Transmembrane helix</keyword>